<gene>
    <name evidence="1" type="ORF">GBAR_LOCUS26397</name>
</gene>
<name>A0AA35TG55_GEOBA</name>
<accession>A0AA35TG55</accession>
<evidence type="ECO:0000313" key="2">
    <source>
        <dbReference type="Proteomes" id="UP001174909"/>
    </source>
</evidence>
<dbReference type="Proteomes" id="UP001174909">
    <property type="component" value="Unassembled WGS sequence"/>
</dbReference>
<dbReference type="EMBL" id="CASHTH010003674">
    <property type="protein sequence ID" value="CAI8047705.1"/>
    <property type="molecule type" value="Genomic_DNA"/>
</dbReference>
<reference evidence="1" key="1">
    <citation type="submission" date="2023-03" db="EMBL/GenBank/DDBJ databases">
        <authorList>
            <person name="Steffen K."/>
            <person name="Cardenas P."/>
        </authorList>
    </citation>
    <scope>NUCLEOTIDE SEQUENCE</scope>
</reference>
<proteinExistence type="predicted"/>
<protein>
    <submittedName>
        <fullName evidence="1">Uncharacterized protein</fullName>
    </submittedName>
</protein>
<sequence>MLNKWTKARERVRLTGWTDCNGKYFFSTLFELILGTMKLPDNDIDIIMTTSGCRTQDGFNEIGEISDLHFDGYCAVVGNVPDLFVKYKDWYLVLVEVKKEGDRDGVLQNYRAVYGLWKYETQEKCVGVVCKAGTTSLLFHQRQKKIKNL</sequence>
<comment type="caution">
    <text evidence="1">The sequence shown here is derived from an EMBL/GenBank/DDBJ whole genome shotgun (WGS) entry which is preliminary data.</text>
</comment>
<keyword evidence="2" id="KW-1185">Reference proteome</keyword>
<organism evidence="1 2">
    <name type="scientific">Geodia barretti</name>
    <name type="common">Barrett's horny sponge</name>
    <dbReference type="NCBI Taxonomy" id="519541"/>
    <lineage>
        <taxon>Eukaryota</taxon>
        <taxon>Metazoa</taxon>
        <taxon>Porifera</taxon>
        <taxon>Demospongiae</taxon>
        <taxon>Heteroscleromorpha</taxon>
        <taxon>Tetractinellida</taxon>
        <taxon>Astrophorina</taxon>
        <taxon>Geodiidae</taxon>
        <taxon>Geodia</taxon>
    </lineage>
</organism>
<dbReference type="AlphaFoldDB" id="A0AA35TG55"/>
<evidence type="ECO:0000313" key="1">
    <source>
        <dbReference type="EMBL" id="CAI8047705.1"/>
    </source>
</evidence>